<sequence>MCCGNSPPTPFRISRRLFFRKFRHFIPFSKASGDRAAEGLRATNIKPEKKVKKCSADCYLFPSLSIFERMELSLNYSYRIVGLKEYFRFLWVWKRNMFAEILYS</sequence>
<name>A0AAV4SS44_9ARAC</name>
<organism evidence="1 2">
    <name type="scientific">Caerostris darwini</name>
    <dbReference type="NCBI Taxonomy" id="1538125"/>
    <lineage>
        <taxon>Eukaryota</taxon>
        <taxon>Metazoa</taxon>
        <taxon>Ecdysozoa</taxon>
        <taxon>Arthropoda</taxon>
        <taxon>Chelicerata</taxon>
        <taxon>Arachnida</taxon>
        <taxon>Araneae</taxon>
        <taxon>Araneomorphae</taxon>
        <taxon>Entelegynae</taxon>
        <taxon>Araneoidea</taxon>
        <taxon>Araneidae</taxon>
        <taxon>Caerostris</taxon>
    </lineage>
</organism>
<dbReference type="EMBL" id="BPLQ01008361">
    <property type="protein sequence ID" value="GIY36784.1"/>
    <property type="molecule type" value="Genomic_DNA"/>
</dbReference>
<dbReference type="AlphaFoldDB" id="A0AAV4SS44"/>
<gene>
    <name evidence="1" type="ORF">CDAR_296011</name>
</gene>
<evidence type="ECO:0000313" key="2">
    <source>
        <dbReference type="Proteomes" id="UP001054837"/>
    </source>
</evidence>
<protein>
    <submittedName>
        <fullName evidence="1">Uncharacterized protein</fullName>
    </submittedName>
</protein>
<comment type="caution">
    <text evidence="1">The sequence shown here is derived from an EMBL/GenBank/DDBJ whole genome shotgun (WGS) entry which is preliminary data.</text>
</comment>
<reference evidence="1 2" key="1">
    <citation type="submission" date="2021-06" db="EMBL/GenBank/DDBJ databases">
        <title>Caerostris darwini draft genome.</title>
        <authorList>
            <person name="Kono N."/>
            <person name="Arakawa K."/>
        </authorList>
    </citation>
    <scope>NUCLEOTIDE SEQUENCE [LARGE SCALE GENOMIC DNA]</scope>
</reference>
<keyword evidence="2" id="KW-1185">Reference proteome</keyword>
<dbReference type="Proteomes" id="UP001054837">
    <property type="component" value="Unassembled WGS sequence"/>
</dbReference>
<accession>A0AAV4SS44</accession>
<evidence type="ECO:0000313" key="1">
    <source>
        <dbReference type="EMBL" id="GIY36784.1"/>
    </source>
</evidence>
<proteinExistence type="predicted"/>